<dbReference type="EMBL" id="CM008973">
    <property type="protein sequence ID" value="PNW74493.1"/>
    <property type="molecule type" value="Genomic_DNA"/>
</dbReference>
<name>A0A2K3D1T6_CHLRE</name>
<organism evidence="1 2">
    <name type="scientific">Chlamydomonas reinhardtii</name>
    <name type="common">Chlamydomonas smithii</name>
    <dbReference type="NCBI Taxonomy" id="3055"/>
    <lineage>
        <taxon>Eukaryota</taxon>
        <taxon>Viridiplantae</taxon>
        <taxon>Chlorophyta</taxon>
        <taxon>core chlorophytes</taxon>
        <taxon>Chlorophyceae</taxon>
        <taxon>CS clade</taxon>
        <taxon>Chlamydomonadales</taxon>
        <taxon>Chlamydomonadaceae</taxon>
        <taxon>Chlamydomonas</taxon>
    </lineage>
</organism>
<reference evidence="1 2" key="1">
    <citation type="journal article" date="2007" name="Science">
        <title>The Chlamydomonas genome reveals the evolution of key animal and plant functions.</title>
        <authorList>
            <person name="Merchant S.S."/>
            <person name="Prochnik S.E."/>
            <person name="Vallon O."/>
            <person name="Harris E.H."/>
            <person name="Karpowicz S.J."/>
            <person name="Witman G.B."/>
            <person name="Terry A."/>
            <person name="Salamov A."/>
            <person name="Fritz-Laylin L.K."/>
            <person name="Marechal-Drouard L."/>
            <person name="Marshall W.F."/>
            <person name="Qu L.H."/>
            <person name="Nelson D.R."/>
            <person name="Sanderfoot A.A."/>
            <person name="Spalding M.H."/>
            <person name="Kapitonov V.V."/>
            <person name="Ren Q."/>
            <person name="Ferris P."/>
            <person name="Lindquist E."/>
            <person name="Shapiro H."/>
            <person name="Lucas S.M."/>
            <person name="Grimwood J."/>
            <person name="Schmutz J."/>
            <person name="Cardol P."/>
            <person name="Cerutti H."/>
            <person name="Chanfreau G."/>
            <person name="Chen C.L."/>
            <person name="Cognat V."/>
            <person name="Croft M.T."/>
            <person name="Dent R."/>
            <person name="Dutcher S."/>
            <person name="Fernandez E."/>
            <person name="Fukuzawa H."/>
            <person name="Gonzalez-Ballester D."/>
            <person name="Gonzalez-Halphen D."/>
            <person name="Hallmann A."/>
            <person name="Hanikenne M."/>
            <person name="Hippler M."/>
            <person name="Inwood W."/>
            <person name="Jabbari K."/>
            <person name="Kalanon M."/>
            <person name="Kuras R."/>
            <person name="Lefebvre P.A."/>
            <person name="Lemaire S.D."/>
            <person name="Lobanov A.V."/>
            <person name="Lohr M."/>
            <person name="Manuell A."/>
            <person name="Meier I."/>
            <person name="Mets L."/>
            <person name="Mittag M."/>
            <person name="Mittelmeier T."/>
            <person name="Moroney J.V."/>
            <person name="Moseley J."/>
            <person name="Napoli C."/>
            <person name="Nedelcu A.M."/>
            <person name="Niyogi K."/>
            <person name="Novoselov S.V."/>
            <person name="Paulsen I.T."/>
            <person name="Pazour G."/>
            <person name="Purton S."/>
            <person name="Ral J.P."/>
            <person name="Riano-Pachon D.M."/>
            <person name="Riekhof W."/>
            <person name="Rymarquis L."/>
            <person name="Schroda M."/>
            <person name="Stern D."/>
            <person name="Umen J."/>
            <person name="Willows R."/>
            <person name="Wilson N."/>
            <person name="Zimmer S.L."/>
            <person name="Allmer J."/>
            <person name="Balk J."/>
            <person name="Bisova K."/>
            <person name="Chen C.J."/>
            <person name="Elias M."/>
            <person name="Gendler K."/>
            <person name="Hauser C."/>
            <person name="Lamb M.R."/>
            <person name="Ledford H."/>
            <person name="Long J.C."/>
            <person name="Minagawa J."/>
            <person name="Page M.D."/>
            <person name="Pan J."/>
            <person name="Pootakham W."/>
            <person name="Roje S."/>
            <person name="Rose A."/>
            <person name="Stahlberg E."/>
            <person name="Terauchi A.M."/>
            <person name="Yang P."/>
            <person name="Ball S."/>
            <person name="Bowler C."/>
            <person name="Dieckmann C.L."/>
            <person name="Gladyshev V.N."/>
            <person name="Green P."/>
            <person name="Jorgensen R."/>
            <person name="Mayfield S."/>
            <person name="Mueller-Roeber B."/>
            <person name="Rajamani S."/>
            <person name="Sayre R.T."/>
            <person name="Brokstein P."/>
            <person name="Dubchak I."/>
            <person name="Goodstein D."/>
            <person name="Hornick L."/>
            <person name="Huang Y.W."/>
            <person name="Jhaveri J."/>
            <person name="Luo Y."/>
            <person name="Martinez D."/>
            <person name="Ngau W.C."/>
            <person name="Otillar B."/>
            <person name="Poliakov A."/>
            <person name="Porter A."/>
            <person name="Szajkowski L."/>
            <person name="Werner G."/>
            <person name="Zhou K."/>
            <person name="Grigoriev I.V."/>
            <person name="Rokhsar D.S."/>
            <person name="Grossman A.R."/>
        </authorList>
    </citation>
    <scope>NUCLEOTIDE SEQUENCE [LARGE SCALE GENOMIC DNA]</scope>
    <source>
        <strain evidence="2">CC-503</strain>
    </source>
</reference>
<dbReference type="AlphaFoldDB" id="A0A2K3D1T6"/>
<dbReference type="KEGG" id="cre:CHLRE_12g494150v5"/>
<dbReference type="Gramene" id="PNW74493">
    <property type="protein sequence ID" value="PNW74493"/>
    <property type="gene ID" value="CHLRE_12g494150v5"/>
</dbReference>
<dbReference type="RefSeq" id="XP_042917939.1">
    <property type="nucleotide sequence ID" value="XM_043067971.1"/>
</dbReference>
<gene>
    <name evidence="1" type="ORF">CHLRE_12g494150v5</name>
</gene>
<dbReference type="OrthoDB" id="555918at2759"/>
<accession>A0A2K3D1T6</accession>
<keyword evidence="2" id="KW-1185">Reference proteome</keyword>
<dbReference type="GeneID" id="66055435"/>
<protein>
    <submittedName>
        <fullName evidence="1">Uncharacterized protein</fullName>
    </submittedName>
</protein>
<proteinExistence type="predicted"/>
<dbReference type="InParanoid" id="A0A2K3D1T6"/>
<evidence type="ECO:0000313" key="2">
    <source>
        <dbReference type="Proteomes" id="UP000006906"/>
    </source>
</evidence>
<sequence>MAVPSSLNMTGDARIDWWPQRDTAFAGGSSRTSRAFSPVVGSPSPYATPKLPETIDFNPKPAAPVVPASRQGLYDPFGAFDPAPCLLAAALGSYGFRLHPQPPLQPFPVAAAPLAPPPPRQVDWSWSPLYAHGSSIGRGVQW</sequence>
<evidence type="ECO:0000313" key="1">
    <source>
        <dbReference type="EMBL" id="PNW74493.1"/>
    </source>
</evidence>
<dbReference type="Proteomes" id="UP000006906">
    <property type="component" value="Chromosome 12"/>
</dbReference>